<sequence length="143" mass="16680">MTYLTHNAKRAVEGIRLSEQNYDLAVRTLHDRFGRRDILIDEHINQLLNLPKISSSRNVTQLRQLFDAIRFRTTSLEGLNVPPNNYAAVLHRVLMRALPEDLALMYRQKLKESATTDSPNPLERRQDDQVKLIMTFLQIQIEI</sequence>
<name>A0AC60P7I2_IXOPE</name>
<gene>
    <name evidence="1" type="ORF">HPB47_007473</name>
</gene>
<dbReference type="EMBL" id="JABSTQ010011079">
    <property type="protein sequence ID" value="KAG0415361.1"/>
    <property type="molecule type" value="Genomic_DNA"/>
</dbReference>
<reference evidence="1 2" key="1">
    <citation type="journal article" date="2020" name="Cell">
        <title>Large-Scale Comparative Analyses of Tick Genomes Elucidate Their Genetic Diversity and Vector Capacities.</title>
        <authorList>
            <consortium name="Tick Genome and Microbiome Consortium (TIGMIC)"/>
            <person name="Jia N."/>
            <person name="Wang J."/>
            <person name="Shi W."/>
            <person name="Du L."/>
            <person name="Sun Y."/>
            <person name="Zhan W."/>
            <person name="Jiang J.F."/>
            <person name="Wang Q."/>
            <person name="Zhang B."/>
            <person name="Ji P."/>
            <person name="Bell-Sakyi L."/>
            <person name="Cui X.M."/>
            <person name="Yuan T.T."/>
            <person name="Jiang B.G."/>
            <person name="Yang W.F."/>
            <person name="Lam T.T."/>
            <person name="Chang Q.C."/>
            <person name="Ding S.J."/>
            <person name="Wang X.J."/>
            <person name="Zhu J.G."/>
            <person name="Ruan X.D."/>
            <person name="Zhao L."/>
            <person name="Wei J.T."/>
            <person name="Ye R.Z."/>
            <person name="Que T.C."/>
            <person name="Du C.H."/>
            <person name="Zhou Y.H."/>
            <person name="Cheng J.X."/>
            <person name="Dai P.F."/>
            <person name="Guo W.B."/>
            <person name="Han X.H."/>
            <person name="Huang E.J."/>
            <person name="Li L.F."/>
            <person name="Wei W."/>
            <person name="Gao Y.C."/>
            <person name="Liu J.Z."/>
            <person name="Shao H.Z."/>
            <person name="Wang X."/>
            <person name="Wang C.C."/>
            <person name="Yang T.C."/>
            <person name="Huo Q.B."/>
            <person name="Li W."/>
            <person name="Chen H.Y."/>
            <person name="Chen S.E."/>
            <person name="Zhou L.G."/>
            <person name="Ni X.B."/>
            <person name="Tian J.H."/>
            <person name="Sheng Y."/>
            <person name="Liu T."/>
            <person name="Pan Y.S."/>
            <person name="Xia L.Y."/>
            <person name="Li J."/>
            <person name="Zhao F."/>
            <person name="Cao W.C."/>
        </authorList>
    </citation>
    <scope>NUCLEOTIDE SEQUENCE [LARGE SCALE GENOMIC DNA]</scope>
    <source>
        <strain evidence="1">Iper-2018</strain>
    </source>
</reference>
<evidence type="ECO:0000313" key="2">
    <source>
        <dbReference type="Proteomes" id="UP000805193"/>
    </source>
</evidence>
<proteinExistence type="predicted"/>
<protein>
    <submittedName>
        <fullName evidence="1">Uncharacterized protein</fullName>
    </submittedName>
</protein>
<evidence type="ECO:0000313" key="1">
    <source>
        <dbReference type="EMBL" id="KAG0415361.1"/>
    </source>
</evidence>
<keyword evidence="2" id="KW-1185">Reference proteome</keyword>
<dbReference type="Proteomes" id="UP000805193">
    <property type="component" value="Unassembled WGS sequence"/>
</dbReference>
<comment type="caution">
    <text evidence="1">The sequence shown here is derived from an EMBL/GenBank/DDBJ whole genome shotgun (WGS) entry which is preliminary data.</text>
</comment>
<accession>A0AC60P7I2</accession>
<organism evidence="1 2">
    <name type="scientific">Ixodes persulcatus</name>
    <name type="common">Taiga tick</name>
    <dbReference type="NCBI Taxonomy" id="34615"/>
    <lineage>
        <taxon>Eukaryota</taxon>
        <taxon>Metazoa</taxon>
        <taxon>Ecdysozoa</taxon>
        <taxon>Arthropoda</taxon>
        <taxon>Chelicerata</taxon>
        <taxon>Arachnida</taxon>
        <taxon>Acari</taxon>
        <taxon>Parasitiformes</taxon>
        <taxon>Ixodida</taxon>
        <taxon>Ixodoidea</taxon>
        <taxon>Ixodidae</taxon>
        <taxon>Ixodinae</taxon>
        <taxon>Ixodes</taxon>
    </lineage>
</organism>